<comment type="caution">
    <text evidence="13">The sequence shown here is derived from an EMBL/GenBank/DDBJ whole genome shotgun (WGS) entry which is preliminary data.</text>
</comment>
<dbReference type="Pfam" id="PF12693">
    <property type="entry name" value="GspL_C"/>
    <property type="match status" value="1"/>
</dbReference>
<evidence type="ECO:0000256" key="8">
    <source>
        <dbReference type="ARBA" id="ARBA00022989"/>
    </source>
</evidence>
<dbReference type="GO" id="GO:0015627">
    <property type="term" value="C:type II protein secretion system complex"/>
    <property type="evidence" value="ECO:0007669"/>
    <property type="project" value="InterPro"/>
</dbReference>
<proteinExistence type="inferred from homology"/>
<evidence type="ECO:0000256" key="9">
    <source>
        <dbReference type="ARBA" id="ARBA00023136"/>
    </source>
</evidence>
<protein>
    <submittedName>
        <fullName evidence="13">General secretion pathway protein GspL</fullName>
    </submittedName>
</protein>
<evidence type="ECO:0000256" key="2">
    <source>
        <dbReference type="ARBA" id="ARBA00005318"/>
    </source>
</evidence>
<organism evidence="13 14">
    <name type="scientific">Bordetella genomosp. 4</name>
    <dbReference type="NCBI Taxonomy" id="463044"/>
    <lineage>
        <taxon>Bacteria</taxon>
        <taxon>Pseudomonadati</taxon>
        <taxon>Pseudomonadota</taxon>
        <taxon>Betaproteobacteria</taxon>
        <taxon>Burkholderiales</taxon>
        <taxon>Alcaligenaceae</taxon>
        <taxon>Bordetella</taxon>
    </lineage>
</organism>
<reference evidence="13 14" key="1">
    <citation type="submission" date="2017-05" db="EMBL/GenBank/DDBJ databases">
        <title>Complete and WGS of Bordetella genogroups.</title>
        <authorList>
            <person name="Spilker T."/>
            <person name="LiPuma J."/>
        </authorList>
    </citation>
    <scope>NUCLEOTIDE SEQUENCE [LARGE SCALE GENOMIC DNA]</scope>
    <source>
        <strain evidence="13 14">AU9919</strain>
    </source>
</reference>
<keyword evidence="6 11" id="KW-0812">Transmembrane</keyword>
<keyword evidence="8 11" id="KW-1133">Transmembrane helix</keyword>
<feature type="compositionally biased region" description="Polar residues" evidence="10">
    <location>
        <begin position="307"/>
        <end position="321"/>
    </location>
</feature>
<dbReference type="GO" id="GO:0015628">
    <property type="term" value="P:protein secretion by the type II secretion system"/>
    <property type="evidence" value="ECO:0007669"/>
    <property type="project" value="InterPro"/>
</dbReference>
<feature type="transmembrane region" description="Helical" evidence="11">
    <location>
        <begin position="200"/>
        <end position="220"/>
    </location>
</feature>
<dbReference type="EMBL" id="NEVQ01000013">
    <property type="protein sequence ID" value="OZI55893.1"/>
    <property type="molecule type" value="Genomic_DNA"/>
</dbReference>
<evidence type="ECO:0000256" key="6">
    <source>
        <dbReference type="ARBA" id="ARBA00022692"/>
    </source>
</evidence>
<dbReference type="GO" id="GO:0009276">
    <property type="term" value="C:Gram-negative-bacterium-type cell wall"/>
    <property type="evidence" value="ECO:0007669"/>
    <property type="project" value="InterPro"/>
</dbReference>
<feature type="region of interest" description="Disordered" evidence="10">
    <location>
        <begin position="372"/>
        <end position="393"/>
    </location>
</feature>
<feature type="domain" description="GspL periplasmic" evidence="12">
    <location>
        <begin position="192"/>
        <end position="305"/>
    </location>
</feature>
<dbReference type="InterPro" id="IPR007812">
    <property type="entry name" value="T2SS_protein-GspL"/>
</dbReference>
<evidence type="ECO:0000313" key="14">
    <source>
        <dbReference type="Proteomes" id="UP000216885"/>
    </source>
</evidence>
<evidence type="ECO:0000256" key="5">
    <source>
        <dbReference type="ARBA" id="ARBA00022519"/>
    </source>
</evidence>
<comment type="similarity">
    <text evidence="2">Belongs to the GSP L family.</text>
</comment>
<dbReference type="NCBIfam" id="TIGR01709">
    <property type="entry name" value="typeII_sec_gspL"/>
    <property type="match status" value="1"/>
</dbReference>
<dbReference type="Gene3D" id="3.30.420.380">
    <property type="match status" value="1"/>
</dbReference>
<dbReference type="AlphaFoldDB" id="A0A261U4V6"/>
<evidence type="ECO:0000256" key="7">
    <source>
        <dbReference type="ARBA" id="ARBA00022927"/>
    </source>
</evidence>
<dbReference type="Proteomes" id="UP000216885">
    <property type="component" value="Unassembled WGS sequence"/>
</dbReference>
<name>A0A261U4V6_9BORD</name>
<gene>
    <name evidence="13" type="ORF">CAL20_10515</name>
</gene>
<keyword evidence="7" id="KW-0653">Protein transport</keyword>
<keyword evidence="5" id="KW-0997">Cell inner membrane</keyword>
<accession>A0A261U4V6</accession>
<evidence type="ECO:0000313" key="13">
    <source>
        <dbReference type="EMBL" id="OZI55893.1"/>
    </source>
</evidence>
<keyword evidence="4" id="KW-1003">Cell membrane</keyword>
<dbReference type="InterPro" id="IPR043129">
    <property type="entry name" value="ATPase_NBD"/>
</dbReference>
<evidence type="ECO:0000256" key="3">
    <source>
        <dbReference type="ARBA" id="ARBA00022448"/>
    </source>
</evidence>
<comment type="subcellular location">
    <subcellularLocation>
        <location evidence="1">Cell inner membrane</location>
    </subcellularLocation>
</comment>
<feature type="region of interest" description="Disordered" evidence="10">
    <location>
        <begin position="306"/>
        <end position="360"/>
    </location>
</feature>
<dbReference type="InterPro" id="IPR025691">
    <property type="entry name" value="GspL_pp_dom"/>
</dbReference>
<evidence type="ECO:0000259" key="12">
    <source>
        <dbReference type="Pfam" id="PF12693"/>
    </source>
</evidence>
<keyword evidence="9 11" id="KW-0472">Membrane</keyword>
<dbReference type="SUPFAM" id="SSF53067">
    <property type="entry name" value="Actin-like ATPase domain"/>
    <property type="match status" value="1"/>
</dbReference>
<evidence type="ECO:0000256" key="10">
    <source>
        <dbReference type="SAM" id="MobiDB-lite"/>
    </source>
</evidence>
<feature type="compositionally biased region" description="Basic and acidic residues" evidence="10">
    <location>
        <begin position="377"/>
        <end position="393"/>
    </location>
</feature>
<evidence type="ECO:0000256" key="11">
    <source>
        <dbReference type="SAM" id="Phobius"/>
    </source>
</evidence>
<keyword evidence="3" id="KW-0813">Transport</keyword>
<dbReference type="GO" id="GO:0005886">
    <property type="term" value="C:plasma membrane"/>
    <property type="evidence" value="ECO:0007669"/>
    <property type="project" value="UniProtKB-SubCell"/>
</dbReference>
<evidence type="ECO:0000256" key="1">
    <source>
        <dbReference type="ARBA" id="ARBA00004533"/>
    </source>
</evidence>
<evidence type="ECO:0000256" key="4">
    <source>
        <dbReference type="ARBA" id="ARBA00022475"/>
    </source>
</evidence>
<dbReference type="RefSeq" id="WP_094837830.1">
    <property type="nucleotide sequence ID" value="NZ_NEVQ01000013.1"/>
</dbReference>
<keyword evidence="14" id="KW-1185">Reference proteome</keyword>
<sequence>MDKRNTVTTPSRAPVKNTLRIALPPLAEWTDSTPLAYAWLDRQGRVARGGGLPATELAAAFAQARTQVVLHPDDVIVATINVPAVPANRYAAAVRGILEGLVLGDMDGLAIGHGKRAADGTAIVAWTPREALRSAWQRLSAAGLSVQAFYPLQVWSDQPCIDQAAPLHTIEDPRWQAPNPGWSLAVPQLAPRQPSRWRGAAAWMAGAALIWIVGLNIYALQLEHETEQLRQHMEREVRDAFPDIPVVLDPLRQAQQGRDALRTGQGDASGKDLLSLARIAANVLPFATDAVDLLVYQNDALTLRLNDGSQDGPSEPGSSPANELGNAPPPEVTAASRESARPASVSNTRSSDAKTTAADRVADTAAILQRASALGARVERDDKGAWRITRAEP</sequence>